<dbReference type="Proteomes" id="UP000244930">
    <property type="component" value="Chromosome"/>
</dbReference>
<dbReference type="InterPro" id="IPR036271">
    <property type="entry name" value="Tet_transcr_reg_TetR-rel_C_sf"/>
</dbReference>
<sequence>MVTEHTDVRQHILDTAKPIILGKGFSAVGLNELLSAADVPKGSFYHYFKSKEAFGEALLDSYFSSYRSRLSDLLNSGGGSAGERLMNYWQQWLDTQASDGTDGKCLAVKLGGEVSDISEPMRIALARGTSSIVELIAGCIREAQQDASLPAEIDADKCALTLYNLWLGATVLTKIRRDSSALEAAMTTTRQLLKQAP</sequence>
<evidence type="ECO:0000256" key="2">
    <source>
        <dbReference type="ARBA" id="ARBA00023125"/>
    </source>
</evidence>
<protein>
    <submittedName>
        <fullName evidence="6">TetR family transcriptional regulator</fullName>
    </submittedName>
</protein>
<evidence type="ECO:0000259" key="5">
    <source>
        <dbReference type="PROSITE" id="PS50977"/>
    </source>
</evidence>
<dbReference type="Gene3D" id="1.10.357.10">
    <property type="entry name" value="Tetracycline Repressor, domain 2"/>
    <property type="match status" value="1"/>
</dbReference>
<dbReference type="PRINTS" id="PR00455">
    <property type="entry name" value="HTHTETR"/>
</dbReference>
<evidence type="ECO:0000256" key="1">
    <source>
        <dbReference type="ARBA" id="ARBA00023015"/>
    </source>
</evidence>
<dbReference type="PANTHER" id="PTHR47506">
    <property type="entry name" value="TRANSCRIPTIONAL REGULATORY PROTEIN"/>
    <property type="match status" value="1"/>
</dbReference>
<dbReference type="SUPFAM" id="SSF48498">
    <property type="entry name" value="Tetracyclin repressor-like, C-terminal domain"/>
    <property type="match status" value="1"/>
</dbReference>
<evidence type="ECO:0000256" key="3">
    <source>
        <dbReference type="ARBA" id="ARBA00023163"/>
    </source>
</evidence>
<dbReference type="PANTHER" id="PTHR47506:SF6">
    <property type="entry name" value="HTH-TYPE TRANSCRIPTIONAL REPRESSOR NEMR"/>
    <property type="match status" value="1"/>
</dbReference>
<evidence type="ECO:0000313" key="7">
    <source>
        <dbReference type="Proteomes" id="UP000244930"/>
    </source>
</evidence>
<feature type="DNA-binding region" description="H-T-H motif" evidence="4">
    <location>
        <begin position="29"/>
        <end position="48"/>
    </location>
</feature>
<gene>
    <name evidence="6" type="ORF">CEW83_02245</name>
</gene>
<keyword evidence="2 4" id="KW-0238">DNA-binding</keyword>
<accession>A0A2U8GKT2</accession>
<dbReference type="PROSITE" id="PS50977">
    <property type="entry name" value="HTH_TETR_2"/>
    <property type="match status" value="1"/>
</dbReference>
<feature type="domain" description="HTH tetR-type" evidence="5">
    <location>
        <begin position="6"/>
        <end position="66"/>
    </location>
</feature>
<keyword evidence="1" id="KW-0805">Transcription regulation</keyword>
<organism evidence="6 7">
    <name type="scientific">Parazoarcus communis</name>
    <dbReference type="NCBI Taxonomy" id="41977"/>
    <lineage>
        <taxon>Bacteria</taxon>
        <taxon>Pseudomonadati</taxon>
        <taxon>Pseudomonadota</taxon>
        <taxon>Betaproteobacteria</taxon>
        <taxon>Rhodocyclales</taxon>
        <taxon>Zoogloeaceae</taxon>
        <taxon>Parazoarcus</taxon>
    </lineage>
</organism>
<dbReference type="GO" id="GO:0003677">
    <property type="term" value="F:DNA binding"/>
    <property type="evidence" value="ECO:0007669"/>
    <property type="project" value="UniProtKB-UniRule"/>
</dbReference>
<dbReference type="RefSeq" id="WP_108947895.1">
    <property type="nucleotide sequence ID" value="NZ_CP022187.1"/>
</dbReference>
<proteinExistence type="predicted"/>
<evidence type="ECO:0000256" key="4">
    <source>
        <dbReference type="PROSITE-ProRule" id="PRU00335"/>
    </source>
</evidence>
<dbReference type="Pfam" id="PF00440">
    <property type="entry name" value="TetR_N"/>
    <property type="match status" value="1"/>
</dbReference>
<dbReference type="KEGG" id="acom:CEW83_02245"/>
<reference evidence="6 7" key="1">
    <citation type="submission" date="2017-06" db="EMBL/GenBank/DDBJ databases">
        <title>Azoarcus.</title>
        <authorList>
            <person name="Woo J.-H."/>
            <person name="Kim H.-S."/>
        </authorList>
    </citation>
    <scope>NUCLEOTIDE SEQUENCE [LARGE SCALE GENOMIC DNA]</scope>
    <source>
        <strain evidence="6 7">TSPY31</strain>
    </source>
</reference>
<evidence type="ECO:0000313" key="6">
    <source>
        <dbReference type="EMBL" id="AWI74187.1"/>
    </source>
</evidence>
<dbReference type="SUPFAM" id="SSF46689">
    <property type="entry name" value="Homeodomain-like"/>
    <property type="match status" value="1"/>
</dbReference>
<keyword evidence="3" id="KW-0804">Transcription</keyword>
<dbReference type="Pfam" id="PF16925">
    <property type="entry name" value="TetR_C_13"/>
    <property type="match status" value="1"/>
</dbReference>
<dbReference type="InterPro" id="IPR001647">
    <property type="entry name" value="HTH_TetR"/>
</dbReference>
<dbReference type="InterPro" id="IPR009057">
    <property type="entry name" value="Homeodomain-like_sf"/>
</dbReference>
<dbReference type="AlphaFoldDB" id="A0A2U8GKT2"/>
<dbReference type="EMBL" id="CP022187">
    <property type="protein sequence ID" value="AWI74187.1"/>
    <property type="molecule type" value="Genomic_DNA"/>
</dbReference>
<name>A0A2U8GKT2_9RHOO</name>
<dbReference type="InterPro" id="IPR011075">
    <property type="entry name" value="TetR_C"/>
</dbReference>
<keyword evidence="7" id="KW-1185">Reference proteome</keyword>